<organism evidence="1 2">
    <name type="scientific">Funneliformis geosporum</name>
    <dbReference type="NCBI Taxonomy" id="1117311"/>
    <lineage>
        <taxon>Eukaryota</taxon>
        <taxon>Fungi</taxon>
        <taxon>Fungi incertae sedis</taxon>
        <taxon>Mucoromycota</taxon>
        <taxon>Glomeromycotina</taxon>
        <taxon>Glomeromycetes</taxon>
        <taxon>Glomerales</taxon>
        <taxon>Glomeraceae</taxon>
        <taxon>Funneliformis</taxon>
    </lineage>
</organism>
<gene>
    <name evidence="1" type="ORF">FWILDA_LOCUS15669</name>
</gene>
<reference evidence="1" key="1">
    <citation type="submission" date="2022-08" db="EMBL/GenBank/DDBJ databases">
        <authorList>
            <person name="Kallberg Y."/>
            <person name="Tangrot J."/>
            <person name="Rosling A."/>
        </authorList>
    </citation>
    <scope>NUCLEOTIDE SEQUENCE</scope>
    <source>
        <strain evidence="1">Wild A</strain>
    </source>
</reference>
<sequence length="193" mass="22280">VKGYAKHPNSPGFFCCSEEKQSGICSSSTEAINACYKEVFHSNAKFPSPPVMGFDNSNVVKQLFSDVIFCPYTFRDEYKSIFQCNSNNVRSVYVQKLEHEKSTVQVFINNAFAKLYSTSDPNKVWLNIDRFSNYTEKVLFELEYSYTQLALNKAHNAQIDNATLQVLYKSESFQPRSENFTDIFWQVFRDALE</sequence>
<name>A0A9W4T4P6_9GLOM</name>
<dbReference type="OrthoDB" id="2463731at2759"/>
<evidence type="ECO:0000313" key="1">
    <source>
        <dbReference type="EMBL" id="CAI2192624.1"/>
    </source>
</evidence>
<dbReference type="EMBL" id="CAMKVN010008548">
    <property type="protein sequence ID" value="CAI2192624.1"/>
    <property type="molecule type" value="Genomic_DNA"/>
</dbReference>
<dbReference type="Proteomes" id="UP001153678">
    <property type="component" value="Unassembled WGS sequence"/>
</dbReference>
<comment type="caution">
    <text evidence="1">The sequence shown here is derived from an EMBL/GenBank/DDBJ whole genome shotgun (WGS) entry which is preliminary data.</text>
</comment>
<keyword evidence="2" id="KW-1185">Reference proteome</keyword>
<evidence type="ECO:0000313" key="2">
    <source>
        <dbReference type="Proteomes" id="UP001153678"/>
    </source>
</evidence>
<accession>A0A9W4T4P6</accession>
<protein>
    <submittedName>
        <fullName evidence="1">15342_t:CDS:1</fullName>
    </submittedName>
</protein>
<proteinExistence type="predicted"/>
<feature type="non-terminal residue" evidence="1">
    <location>
        <position position="193"/>
    </location>
</feature>
<feature type="non-terminal residue" evidence="1">
    <location>
        <position position="1"/>
    </location>
</feature>
<dbReference type="AlphaFoldDB" id="A0A9W4T4P6"/>